<reference evidence="4" key="1">
    <citation type="submission" date="2020-02" db="EMBL/GenBank/DDBJ databases">
        <title>Flavobacterium sp. genome.</title>
        <authorList>
            <person name="Jung H.S."/>
            <person name="Baek J.H."/>
            <person name="Jeon C.O."/>
        </authorList>
    </citation>
    <scope>NUCLEOTIDE SEQUENCE</scope>
    <source>
        <strain evidence="4">SE-s28</strain>
    </source>
</reference>
<gene>
    <name evidence="4" type="ORF">G6047_07095</name>
</gene>
<keyword evidence="1 2" id="KW-0732">Signal</keyword>
<comment type="caution">
    <text evidence="4">The sequence shown here is derived from an EMBL/GenBank/DDBJ whole genome shotgun (WGS) entry which is preliminary data.</text>
</comment>
<accession>A0A972JJ26</accession>
<organism evidence="4 5">
    <name type="scientific">Flavobacterium silvaticum</name>
    <dbReference type="NCBI Taxonomy" id="1852020"/>
    <lineage>
        <taxon>Bacteria</taxon>
        <taxon>Pseudomonadati</taxon>
        <taxon>Bacteroidota</taxon>
        <taxon>Flavobacteriia</taxon>
        <taxon>Flavobacteriales</taxon>
        <taxon>Flavobacteriaceae</taxon>
        <taxon>Flavobacterium</taxon>
    </lineage>
</organism>
<dbReference type="Pfam" id="PF18962">
    <property type="entry name" value="Por_Secre_tail"/>
    <property type="match status" value="1"/>
</dbReference>
<evidence type="ECO:0000256" key="1">
    <source>
        <dbReference type="ARBA" id="ARBA00022729"/>
    </source>
</evidence>
<dbReference type="InterPro" id="IPR026444">
    <property type="entry name" value="Secre_tail"/>
</dbReference>
<dbReference type="EMBL" id="JAAMPU010000103">
    <property type="protein sequence ID" value="NMH27792.1"/>
    <property type="molecule type" value="Genomic_DNA"/>
</dbReference>
<feature type="chain" id="PRO_5037445828" evidence="2">
    <location>
        <begin position="20"/>
        <end position="147"/>
    </location>
</feature>
<evidence type="ECO:0000259" key="3">
    <source>
        <dbReference type="Pfam" id="PF18962"/>
    </source>
</evidence>
<evidence type="ECO:0000256" key="2">
    <source>
        <dbReference type="SAM" id="SignalP"/>
    </source>
</evidence>
<dbReference type="AlphaFoldDB" id="A0A972JJ26"/>
<name>A0A972JJ26_9FLAO</name>
<protein>
    <submittedName>
        <fullName evidence="4">T9SS type A sorting domain-containing protein</fullName>
    </submittedName>
</protein>
<evidence type="ECO:0000313" key="4">
    <source>
        <dbReference type="EMBL" id="NMH27792.1"/>
    </source>
</evidence>
<feature type="domain" description="Secretion system C-terminal sorting" evidence="3">
    <location>
        <begin position="77"/>
        <end position="141"/>
    </location>
</feature>
<dbReference type="NCBIfam" id="TIGR04183">
    <property type="entry name" value="Por_Secre_tail"/>
    <property type="match status" value="1"/>
</dbReference>
<sequence>MRKTLFVTLLFSVAMQGQALLQTVNSGSVIAASSAVSVGEIVVIPENQIQSQSGIIGILTESVLEVKEYQVYADITVYPNPTTSGIYFKSGNPLVGEKVSVYAQSGQKLLSAILNTDYQLDLSSLSSGVYLIQSENKKFKSFKIVKH</sequence>
<dbReference type="Proteomes" id="UP000712080">
    <property type="component" value="Unassembled WGS sequence"/>
</dbReference>
<feature type="signal peptide" evidence="2">
    <location>
        <begin position="1"/>
        <end position="19"/>
    </location>
</feature>
<keyword evidence="5" id="KW-1185">Reference proteome</keyword>
<proteinExistence type="predicted"/>
<dbReference type="RefSeq" id="WP_169526801.1">
    <property type="nucleotide sequence ID" value="NZ_JAAMPU010000103.1"/>
</dbReference>
<evidence type="ECO:0000313" key="5">
    <source>
        <dbReference type="Proteomes" id="UP000712080"/>
    </source>
</evidence>